<name>S9ZMF6_9RHOO</name>
<dbReference type="SUPFAM" id="SSF51735">
    <property type="entry name" value="NAD(P)-binding Rossmann-fold domains"/>
    <property type="match status" value="1"/>
</dbReference>
<dbReference type="AlphaFoldDB" id="S9ZMF6"/>
<comment type="caution">
    <text evidence="2">The sequence shown here is derived from an EMBL/GenBank/DDBJ whole genome shotgun (WGS) entry which is preliminary data.</text>
</comment>
<organism evidence="2 3">
    <name type="scientific">Thauera terpenica 58Eu</name>
    <dbReference type="NCBI Taxonomy" id="1348657"/>
    <lineage>
        <taxon>Bacteria</taxon>
        <taxon>Pseudomonadati</taxon>
        <taxon>Pseudomonadota</taxon>
        <taxon>Betaproteobacteria</taxon>
        <taxon>Rhodocyclales</taxon>
        <taxon>Zoogloeaceae</taxon>
        <taxon>Thauera</taxon>
    </lineage>
</organism>
<dbReference type="Pfam" id="PF01370">
    <property type="entry name" value="Epimerase"/>
    <property type="match status" value="1"/>
</dbReference>
<proteinExistence type="predicted"/>
<dbReference type="Proteomes" id="UP000015455">
    <property type="component" value="Unassembled WGS sequence"/>
</dbReference>
<dbReference type="PANTHER" id="PTHR43245:SF58">
    <property type="entry name" value="BLL5923 PROTEIN"/>
    <property type="match status" value="1"/>
</dbReference>
<evidence type="ECO:0000259" key="1">
    <source>
        <dbReference type="Pfam" id="PF01370"/>
    </source>
</evidence>
<reference evidence="2 3" key="1">
    <citation type="submission" date="2013-06" db="EMBL/GenBank/DDBJ databases">
        <title>Draft genome sequence of Thauera terpenica.</title>
        <authorList>
            <person name="Liu B."/>
            <person name="Frostegard A.H."/>
            <person name="Shapleigh J.P."/>
        </authorList>
    </citation>
    <scope>NUCLEOTIDE SEQUENCE [LARGE SCALE GENOMIC DNA]</scope>
    <source>
        <strain evidence="2 3">58Eu</strain>
    </source>
</reference>
<dbReference type="PATRIC" id="fig|1348657.5.peg.2842"/>
<dbReference type="CDD" id="cd05232">
    <property type="entry name" value="UDP_G4E_4_SDR_e"/>
    <property type="match status" value="1"/>
</dbReference>
<evidence type="ECO:0000313" key="3">
    <source>
        <dbReference type="Proteomes" id="UP000015455"/>
    </source>
</evidence>
<evidence type="ECO:0000313" key="2">
    <source>
        <dbReference type="EMBL" id="EPZ14692.1"/>
    </source>
</evidence>
<dbReference type="PANTHER" id="PTHR43245">
    <property type="entry name" value="BIFUNCTIONAL POLYMYXIN RESISTANCE PROTEIN ARNA"/>
    <property type="match status" value="1"/>
</dbReference>
<accession>S9ZMF6</accession>
<dbReference type="InterPro" id="IPR036291">
    <property type="entry name" value="NAD(P)-bd_dom_sf"/>
</dbReference>
<sequence>MPMHADSHARNKVLITGASGFIGSALMARLLNEGWPVCGVVHTRPSALACVQGPALEGDDDWSALLEGVGTVVHAAARVHVMRDRAGDALQAFRAVNVEGSLKLARQAASAGVRRFVFISSIKVNGEQTLAGAPYRATDKVSPQDPYGISKAEAEAGLRRLAAHTGMEVVVIRPPLVYGDGVSGNFAMMMRAVWRGLPLPLGAVTANRRSLVAVDNLVDLIVTCIDHAAAANQTFLVSDGEDLSTTALLQRLGKAMGRPARLLPISPVLLQKTAALLGKSGMAQRLLGSLQLDIAHTRDTLGWTPPLTVDEGLRRAVMDKLK</sequence>
<dbReference type="eggNOG" id="COG0451">
    <property type="taxonomic scope" value="Bacteria"/>
</dbReference>
<dbReference type="InterPro" id="IPR001509">
    <property type="entry name" value="Epimerase_deHydtase"/>
</dbReference>
<keyword evidence="3" id="KW-1185">Reference proteome</keyword>
<dbReference type="Gene3D" id="3.40.50.720">
    <property type="entry name" value="NAD(P)-binding Rossmann-like Domain"/>
    <property type="match status" value="1"/>
</dbReference>
<protein>
    <recommendedName>
        <fullName evidence="1">NAD-dependent epimerase/dehydratase domain-containing protein</fullName>
    </recommendedName>
</protein>
<feature type="domain" description="NAD-dependent epimerase/dehydratase" evidence="1">
    <location>
        <begin position="13"/>
        <end position="234"/>
    </location>
</feature>
<dbReference type="InterPro" id="IPR050177">
    <property type="entry name" value="Lipid_A_modif_metabolic_enz"/>
</dbReference>
<gene>
    <name evidence="2" type="ORF">M622_17875</name>
</gene>
<dbReference type="EMBL" id="ATJV01000071">
    <property type="protein sequence ID" value="EPZ14692.1"/>
    <property type="molecule type" value="Genomic_DNA"/>
</dbReference>
<dbReference type="RefSeq" id="WP_021250245.1">
    <property type="nucleotide sequence ID" value="NZ_ATJV01000071.1"/>
</dbReference>
<dbReference type="STRING" id="1348657.M622_17875"/>